<name>A0A139HQL8_9PEZI</name>
<dbReference type="Proteomes" id="UP000070133">
    <property type="component" value="Unassembled WGS sequence"/>
</dbReference>
<evidence type="ECO:0000313" key="2">
    <source>
        <dbReference type="EMBL" id="KXT04771.1"/>
    </source>
</evidence>
<accession>A0A139HQL8</accession>
<evidence type="ECO:0000256" key="1">
    <source>
        <dbReference type="SAM" id="MobiDB-lite"/>
    </source>
</evidence>
<keyword evidence="3" id="KW-1185">Reference proteome</keyword>
<comment type="caution">
    <text evidence="2">The sequence shown here is derived from an EMBL/GenBank/DDBJ whole genome shotgun (WGS) entry which is preliminary data.</text>
</comment>
<organism evidence="2 3">
    <name type="scientific">Pseudocercospora eumusae</name>
    <dbReference type="NCBI Taxonomy" id="321146"/>
    <lineage>
        <taxon>Eukaryota</taxon>
        <taxon>Fungi</taxon>
        <taxon>Dikarya</taxon>
        <taxon>Ascomycota</taxon>
        <taxon>Pezizomycotina</taxon>
        <taxon>Dothideomycetes</taxon>
        <taxon>Dothideomycetidae</taxon>
        <taxon>Mycosphaerellales</taxon>
        <taxon>Mycosphaerellaceae</taxon>
        <taxon>Pseudocercospora</taxon>
    </lineage>
</organism>
<dbReference type="EMBL" id="LFZN01000018">
    <property type="protein sequence ID" value="KXT04771.1"/>
    <property type="molecule type" value="Genomic_DNA"/>
</dbReference>
<dbReference type="OrthoDB" id="10433880at2759"/>
<feature type="region of interest" description="Disordered" evidence="1">
    <location>
        <begin position="106"/>
        <end position="133"/>
    </location>
</feature>
<feature type="compositionally biased region" description="Pro residues" evidence="1">
    <location>
        <begin position="112"/>
        <end position="126"/>
    </location>
</feature>
<gene>
    <name evidence="2" type="ORF">AC578_9749</name>
</gene>
<protein>
    <submittedName>
        <fullName evidence="2">Uncharacterized protein</fullName>
    </submittedName>
</protein>
<dbReference type="AlphaFoldDB" id="A0A139HQL8"/>
<proteinExistence type="predicted"/>
<sequence>MAQDNNFDEFARTIQQDATDIELEAWQQHDQVMTDVSGVIHNHDAEPSSNAEIPTTNTHSISPARQQLALGQRPPQGQEVSFENRSLLADMAPTPPRQAALQTTYPVDTTPLPSPVPPRPGPPPVQNTPLANHDQSQYGWTFADQAPTTQQESLPAPSVKPQQILDPTEIALLRAFSQPIPHTQNPAQPSPAESVKATNAINGTWNISVRIVLQELRKYPQFSDSVESAKVLKRIWPERFPDAMTDGNFSKTIAKISVEWVNVEGKRWELKDLIGEDHEWRVQVREILRRMGVV</sequence>
<evidence type="ECO:0000313" key="3">
    <source>
        <dbReference type="Proteomes" id="UP000070133"/>
    </source>
</evidence>
<reference evidence="2 3" key="1">
    <citation type="submission" date="2015-07" db="EMBL/GenBank/DDBJ databases">
        <title>Comparative genomics of the Sigatoka disease complex on banana suggests a link between parallel evolutionary changes in Pseudocercospora fijiensis and Pseudocercospora eumusae and increased virulence on the banana host.</title>
        <authorList>
            <person name="Chang T.-C."/>
            <person name="Salvucci A."/>
            <person name="Crous P.W."/>
            <person name="Stergiopoulos I."/>
        </authorList>
    </citation>
    <scope>NUCLEOTIDE SEQUENCE [LARGE SCALE GENOMIC DNA]</scope>
    <source>
        <strain evidence="2 3">CBS 114824</strain>
    </source>
</reference>